<keyword evidence="3" id="KW-1185">Reference proteome</keyword>
<sequence length="608" mass="66873">MPRSPWPALRPPPPRPFADSHLPGDLKPFKSRGGAGPGAVGWEFPRCGLLGEGARRQGTPQLVADLFRAHRVPPSAPSHRTMPLHSRKQLEAEDQPGDLDSPRCSESLAVLSDCECSRQSFASDSSSKSSSPASASPPRGVTFDDVMAATRNLSNLTLAHEIAVNENFQLKEEALPENSVAGRVRSIVHQAFWDVLESELTAEPPEFAHAIRLFEEIREILLSFLTPGGNRLRTQICEVLDPELIRQQAEHSSVDITGLAAYVIGMMGKLCAPVRDSDIRELKATGNIVEALRQIYHVLDLMKMDMANFTIWSLRPHLQRQLVEYERTKFQEILEESPSALDQTTEWIRESVKEELLSLSEAALTPRAENLSPRLVLNNSYLKLLQWDYQRRDLPEASTPPAPQASGVLTLVTDGMRLQELTGKLNQLKMIACLCLITNSTVGAVSEGLPGLLRRLKRTAAVLLEGMHEKTFNLQGALSSLGVQTWADMNKALAERGFPALGAEVQANLVGQFSSLKEENNPIRALIDKRIQLYMKSLLCLPSPSKSMPPIPGGLAVIQQELEALGTQFANIVNLNMQVYGPFYANILRKLLFGEEASQGADAALPAN</sequence>
<reference evidence="4" key="1">
    <citation type="submission" date="2025-08" db="UniProtKB">
        <authorList>
            <consortium name="RefSeq"/>
        </authorList>
    </citation>
    <scope>IDENTIFICATION</scope>
</reference>
<feature type="compositionally biased region" description="Low complexity" evidence="2">
    <location>
        <begin position="121"/>
        <end position="138"/>
    </location>
</feature>
<dbReference type="CTD" id="255394"/>
<dbReference type="GO" id="GO:0007165">
    <property type="term" value="P:signal transduction"/>
    <property type="evidence" value="ECO:0007669"/>
    <property type="project" value="TreeGrafter"/>
</dbReference>
<feature type="region of interest" description="Disordered" evidence="2">
    <location>
        <begin position="1"/>
        <end position="44"/>
    </location>
</feature>
<evidence type="ECO:0000256" key="1">
    <source>
        <dbReference type="ARBA" id="ARBA00010954"/>
    </source>
</evidence>
<dbReference type="KEGG" id="hgl:101725508"/>
<accession>A0AAX6P6D1</accession>
<evidence type="ECO:0000313" key="3">
    <source>
        <dbReference type="Proteomes" id="UP000694906"/>
    </source>
</evidence>
<dbReference type="InterPro" id="IPR008862">
    <property type="entry name" value="Tcp11"/>
</dbReference>
<dbReference type="RefSeq" id="XP_004844869.1">
    <property type="nucleotide sequence ID" value="XM_004844812.3"/>
</dbReference>
<comment type="similarity">
    <text evidence="1">Belongs to the TCP11 family.</text>
</comment>
<name>A0AAX6P6D1_HETGA</name>
<dbReference type="PANTHER" id="PTHR12832">
    <property type="entry name" value="TESTIS-SPECIFIC PROTEIN PBS13 T-COMPLEX 11"/>
    <property type="match status" value="1"/>
</dbReference>
<gene>
    <name evidence="4" type="primary">Tcp11l2</name>
</gene>
<dbReference type="PANTHER" id="PTHR12832:SF17">
    <property type="entry name" value="T-COMPLEX PROTEIN 11-LIKE PROTEIN 2"/>
    <property type="match status" value="1"/>
</dbReference>
<evidence type="ECO:0000256" key="2">
    <source>
        <dbReference type="SAM" id="MobiDB-lite"/>
    </source>
</evidence>
<dbReference type="Proteomes" id="UP000694906">
    <property type="component" value="Unplaced"/>
</dbReference>
<feature type="compositionally biased region" description="Pro residues" evidence="2">
    <location>
        <begin position="1"/>
        <end position="16"/>
    </location>
</feature>
<dbReference type="Pfam" id="PF05794">
    <property type="entry name" value="Tcp11"/>
    <property type="match status" value="1"/>
</dbReference>
<feature type="region of interest" description="Disordered" evidence="2">
    <location>
        <begin position="121"/>
        <end position="142"/>
    </location>
</feature>
<proteinExistence type="inferred from homology"/>
<protein>
    <submittedName>
        <fullName evidence="4">T-complex protein 11-like protein 2 isoform X1</fullName>
    </submittedName>
</protein>
<dbReference type="GeneID" id="101725508"/>
<evidence type="ECO:0000313" key="4">
    <source>
        <dbReference type="RefSeq" id="XP_004844869.1"/>
    </source>
</evidence>
<organism evidence="3 4">
    <name type="scientific">Heterocephalus glaber</name>
    <name type="common">Naked mole rat</name>
    <dbReference type="NCBI Taxonomy" id="10181"/>
    <lineage>
        <taxon>Eukaryota</taxon>
        <taxon>Metazoa</taxon>
        <taxon>Chordata</taxon>
        <taxon>Craniata</taxon>
        <taxon>Vertebrata</taxon>
        <taxon>Euteleostomi</taxon>
        <taxon>Mammalia</taxon>
        <taxon>Eutheria</taxon>
        <taxon>Euarchontoglires</taxon>
        <taxon>Glires</taxon>
        <taxon>Rodentia</taxon>
        <taxon>Hystricomorpha</taxon>
        <taxon>Bathyergidae</taxon>
        <taxon>Heterocephalus</taxon>
    </lineage>
</organism>
<dbReference type="AlphaFoldDB" id="A0AAX6P6D1"/>